<gene>
    <name evidence="1" type="ORF">H8S00_05535</name>
</gene>
<protein>
    <recommendedName>
        <fullName evidence="3">Phage protein</fullName>
    </recommendedName>
</protein>
<proteinExistence type="predicted"/>
<evidence type="ECO:0008006" key="3">
    <source>
        <dbReference type="Google" id="ProtNLM"/>
    </source>
</evidence>
<keyword evidence="2" id="KW-1185">Reference proteome</keyword>
<sequence>MMIIVENKITNGKEFIHTYSDKGMKIKRENVLYDEAYDPIEFSEERIYEETDIVIGEDIEDV</sequence>
<organism evidence="1 2">
    <name type="scientific">Eubacterium segne</name>
    <dbReference type="NCBI Taxonomy" id="2763045"/>
    <lineage>
        <taxon>Bacteria</taxon>
        <taxon>Bacillati</taxon>
        <taxon>Bacillota</taxon>
        <taxon>Clostridia</taxon>
        <taxon>Eubacteriales</taxon>
        <taxon>Eubacteriaceae</taxon>
        <taxon>Eubacterium</taxon>
    </lineage>
</organism>
<reference evidence="1 2" key="1">
    <citation type="submission" date="2020-08" db="EMBL/GenBank/DDBJ databases">
        <title>Genome public.</title>
        <authorList>
            <person name="Liu C."/>
            <person name="Sun Q."/>
        </authorList>
    </citation>
    <scope>NUCLEOTIDE SEQUENCE [LARGE SCALE GENOMIC DNA]</scope>
    <source>
        <strain evidence="1 2">BX4</strain>
    </source>
</reference>
<dbReference type="EMBL" id="JACOOZ010000003">
    <property type="protein sequence ID" value="MBC5667445.1"/>
    <property type="molecule type" value="Genomic_DNA"/>
</dbReference>
<evidence type="ECO:0000313" key="2">
    <source>
        <dbReference type="Proteomes" id="UP000597877"/>
    </source>
</evidence>
<accession>A0ABR7F1G0</accession>
<comment type="caution">
    <text evidence="1">The sequence shown here is derived from an EMBL/GenBank/DDBJ whole genome shotgun (WGS) entry which is preliminary data.</text>
</comment>
<dbReference type="RefSeq" id="WP_186840226.1">
    <property type="nucleotide sequence ID" value="NZ_JACOOZ010000003.1"/>
</dbReference>
<name>A0ABR7F1G0_9FIRM</name>
<evidence type="ECO:0000313" key="1">
    <source>
        <dbReference type="EMBL" id="MBC5667445.1"/>
    </source>
</evidence>
<dbReference type="Proteomes" id="UP000597877">
    <property type="component" value="Unassembled WGS sequence"/>
</dbReference>